<feature type="repeat" description="Solcar" evidence="9">
    <location>
        <begin position="222"/>
        <end position="304"/>
    </location>
</feature>
<evidence type="ECO:0000256" key="2">
    <source>
        <dbReference type="ARBA" id="ARBA00006375"/>
    </source>
</evidence>
<dbReference type="AlphaFoldDB" id="R4XCG8"/>
<dbReference type="GO" id="GO:0006839">
    <property type="term" value="P:mitochondrial transport"/>
    <property type="evidence" value="ECO:0007669"/>
    <property type="project" value="TreeGrafter"/>
</dbReference>
<dbReference type="InterPro" id="IPR023395">
    <property type="entry name" value="MCP_dom_sf"/>
</dbReference>
<dbReference type="Pfam" id="PF00153">
    <property type="entry name" value="Mito_carr"/>
    <property type="match status" value="3"/>
</dbReference>
<dbReference type="PANTHER" id="PTHR45624:SF4">
    <property type="entry name" value="CONGESTED-LIKE TRACHEA PROTEIN-RELATED"/>
    <property type="match status" value="1"/>
</dbReference>
<keyword evidence="13" id="KW-1185">Reference proteome</keyword>
<dbReference type="EMBL" id="CAHR02000155">
    <property type="protein sequence ID" value="CCG83516.1"/>
    <property type="molecule type" value="Genomic_DNA"/>
</dbReference>
<dbReference type="InterPro" id="IPR050567">
    <property type="entry name" value="Mitochondrial_Carrier"/>
</dbReference>
<evidence type="ECO:0000256" key="1">
    <source>
        <dbReference type="ARBA" id="ARBA00004225"/>
    </source>
</evidence>
<dbReference type="OrthoDB" id="14252at2759"/>
<name>R4XCG8_TAPDE</name>
<evidence type="ECO:0000256" key="9">
    <source>
        <dbReference type="PROSITE-ProRule" id="PRU00282"/>
    </source>
</evidence>
<dbReference type="InterPro" id="IPR018108">
    <property type="entry name" value="MCP_transmembrane"/>
</dbReference>
<dbReference type="SUPFAM" id="SSF103506">
    <property type="entry name" value="Mitochondrial carrier"/>
    <property type="match status" value="1"/>
</dbReference>
<dbReference type="GO" id="GO:0031966">
    <property type="term" value="C:mitochondrial membrane"/>
    <property type="evidence" value="ECO:0007669"/>
    <property type="project" value="UniProtKB-SubCell"/>
</dbReference>
<evidence type="ECO:0000256" key="6">
    <source>
        <dbReference type="ARBA" id="ARBA00022989"/>
    </source>
</evidence>
<sequence>MADTGREGTEYESSALAKQTTSSGLSAVKSFVSGGFGGICCVLVGHPFDLIKVRMQTAEKGVYTGTLDVVKKILAKNGPTGLYAGVSAPLIGVTPIFAISFLGYDMGKGIVRRVSNVDEKMGFSTAQIATAGLISAVPCTAVTAPFERVKVLLQVQGDSKKYNGSFDVIKQLYKTGGLRSVFRGSLATFARDGPGSAVYFASYETIKKSLTPKKADGSPGDMSVTAVVTAGGMAGVAMWTLVFPLDTIKSTLQATEGSNVSTVIKTIHARGGVKAFFPGLGPALLRSFPANAATFLGVEVANQFMEKTLGI</sequence>
<evidence type="ECO:0000256" key="11">
    <source>
        <dbReference type="SAM" id="Phobius"/>
    </source>
</evidence>
<gene>
    <name evidence="12" type="ORF">TAPDE_003753</name>
</gene>
<keyword evidence="5" id="KW-0677">Repeat</keyword>
<keyword evidence="7" id="KW-0496">Mitochondrion</keyword>
<evidence type="ECO:0000256" key="4">
    <source>
        <dbReference type="ARBA" id="ARBA00022692"/>
    </source>
</evidence>
<dbReference type="Gene3D" id="1.50.40.10">
    <property type="entry name" value="Mitochondrial carrier domain"/>
    <property type="match status" value="2"/>
</dbReference>
<feature type="repeat" description="Solcar" evidence="9">
    <location>
        <begin position="25"/>
        <end position="110"/>
    </location>
</feature>
<reference evidence="12 13" key="1">
    <citation type="journal article" date="2013" name="MBio">
        <title>Genome sequencing of the plant pathogen Taphrina deformans, the causal agent of peach leaf curl.</title>
        <authorList>
            <person name="Cisse O.H."/>
            <person name="Almeida J.M.G.C.F."/>
            <person name="Fonseca A."/>
            <person name="Kumar A.A."/>
            <person name="Salojaervi J."/>
            <person name="Overmyer K."/>
            <person name="Hauser P.M."/>
            <person name="Pagni M."/>
        </authorList>
    </citation>
    <scope>NUCLEOTIDE SEQUENCE [LARGE SCALE GENOMIC DNA]</scope>
    <source>
        <strain evidence="13">PYCC 5710 / ATCC 11124 / CBS 356.35 / IMI 108563 / JCM 9778 / NBRC 8474</strain>
    </source>
</reference>
<accession>R4XCG8</accession>
<keyword evidence="3 10" id="KW-0813">Transport</keyword>
<dbReference type="eggNOG" id="KOG0758">
    <property type="taxonomic scope" value="Eukaryota"/>
</dbReference>
<evidence type="ECO:0000256" key="7">
    <source>
        <dbReference type="ARBA" id="ARBA00023128"/>
    </source>
</evidence>
<keyword evidence="6 11" id="KW-1133">Transmembrane helix</keyword>
<evidence type="ECO:0000256" key="5">
    <source>
        <dbReference type="ARBA" id="ARBA00022737"/>
    </source>
</evidence>
<dbReference type="VEuPathDB" id="FungiDB:TAPDE_003753"/>
<feature type="transmembrane region" description="Helical" evidence="11">
    <location>
        <begin position="82"/>
        <end position="104"/>
    </location>
</feature>
<evidence type="ECO:0000256" key="10">
    <source>
        <dbReference type="RuleBase" id="RU000488"/>
    </source>
</evidence>
<evidence type="ECO:0000256" key="3">
    <source>
        <dbReference type="ARBA" id="ARBA00022448"/>
    </source>
</evidence>
<evidence type="ECO:0000256" key="8">
    <source>
        <dbReference type="ARBA" id="ARBA00023136"/>
    </source>
</evidence>
<dbReference type="PANTHER" id="PTHR45624">
    <property type="entry name" value="MITOCHONDRIAL BASIC AMINO ACIDS TRANSPORTER-RELATED"/>
    <property type="match status" value="1"/>
</dbReference>
<dbReference type="GO" id="GO:0015227">
    <property type="term" value="F:O-acyl-L-carnitine transmembrane transporter activity"/>
    <property type="evidence" value="ECO:0007669"/>
    <property type="project" value="TreeGrafter"/>
</dbReference>
<keyword evidence="8 9" id="KW-0472">Membrane</keyword>
<evidence type="ECO:0000313" key="13">
    <source>
        <dbReference type="Proteomes" id="UP000013776"/>
    </source>
</evidence>
<protein>
    <recommendedName>
        <fullName evidence="14">Mitochondrial carnitine carrier</fullName>
    </recommendedName>
</protein>
<dbReference type="STRING" id="1097556.R4XCG8"/>
<keyword evidence="4 9" id="KW-0812">Transmembrane</keyword>
<dbReference type="Proteomes" id="UP000013776">
    <property type="component" value="Unassembled WGS sequence"/>
</dbReference>
<feature type="repeat" description="Solcar" evidence="9">
    <location>
        <begin position="123"/>
        <end position="209"/>
    </location>
</feature>
<proteinExistence type="inferred from homology"/>
<comment type="caution">
    <text evidence="12">The sequence shown here is derived from an EMBL/GenBank/DDBJ whole genome shotgun (WGS) entry which is preliminary data.</text>
</comment>
<comment type="similarity">
    <text evidence="2 10">Belongs to the mitochondrial carrier (TC 2.A.29) family.</text>
</comment>
<dbReference type="GO" id="GO:1902603">
    <property type="term" value="P:carnitine transmembrane transport"/>
    <property type="evidence" value="ECO:0007669"/>
    <property type="project" value="TreeGrafter"/>
</dbReference>
<comment type="subcellular location">
    <subcellularLocation>
        <location evidence="1">Mitochondrion membrane</location>
        <topology evidence="1">Multi-pass membrane protein</topology>
    </subcellularLocation>
</comment>
<dbReference type="PROSITE" id="PS50920">
    <property type="entry name" value="SOLCAR"/>
    <property type="match status" value="3"/>
</dbReference>
<organism evidence="12 13">
    <name type="scientific">Taphrina deformans (strain PYCC 5710 / ATCC 11124 / CBS 356.35 / IMI 108563 / JCM 9778 / NBRC 8474)</name>
    <name type="common">Peach leaf curl fungus</name>
    <name type="synonym">Lalaria deformans</name>
    <dbReference type="NCBI Taxonomy" id="1097556"/>
    <lineage>
        <taxon>Eukaryota</taxon>
        <taxon>Fungi</taxon>
        <taxon>Dikarya</taxon>
        <taxon>Ascomycota</taxon>
        <taxon>Taphrinomycotina</taxon>
        <taxon>Taphrinomycetes</taxon>
        <taxon>Taphrinales</taxon>
        <taxon>Taphrinaceae</taxon>
        <taxon>Taphrina</taxon>
    </lineage>
</organism>
<evidence type="ECO:0008006" key="14">
    <source>
        <dbReference type="Google" id="ProtNLM"/>
    </source>
</evidence>
<evidence type="ECO:0000313" key="12">
    <source>
        <dbReference type="EMBL" id="CCG83516.1"/>
    </source>
</evidence>